<comment type="caution">
    <text evidence="1">The sequence shown here is derived from an EMBL/GenBank/DDBJ whole genome shotgun (WGS) entry which is preliminary data.</text>
</comment>
<dbReference type="AlphaFoldDB" id="J9G0I6"/>
<evidence type="ECO:0000313" key="1">
    <source>
        <dbReference type="EMBL" id="EJX00747.1"/>
    </source>
</evidence>
<name>J9G0I6_9ZZZZ</name>
<gene>
    <name evidence="1" type="ORF">EVA_11146</name>
</gene>
<accession>J9G0I6</accession>
<sequence length="46" mass="5387">MRLTKLVSTADGTPWIDNIREYTAWAKEDIIITDNSCIYRHIVLHL</sequence>
<organism evidence="1">
    <name type="scientific">gut metagenome</name>
    <dbReference type="NCBI Taxonomy" id="749906"/>
    <lineage>
        <taxon>unclassified sequences</taxon>
        <taxon>metagenomes</taxon>
        <taxon>organismal metagenomes</taxon>
    </lineage>
</organism>
<reference evidence="1" key="1">
    <citation type="journal article" date="2012" name="PLoS ONE">
        <title>Gene sets for utilization of primary and secondary nutrition supplies in the distal gut of endangered iberian lynx.</title>
        <authorList>
            <person name="Alcaide M."/>
            <person name="Messina E."/>
            <person name="Richter M."/>
            <person name="Bargiela R."/>
            <person name="Peplies J."/>
            <person name="Huws S.A."/>
            <person name="Newbold C.J."/>
            <person name="Golyshin P.N."/>
            <person name="Simon M.A."/>
            <person name="Lopez G."/>
            <person name="Yakimov M.M."/>
            <person name="Ferrer M."/>
        </authorList>
    </citation>
    <scope>NUCLEOTIDE SEQUENCE</scope>
</reference>
<proteinExistence type="predicted"/>
<dbReference type="EMBL" id="AMCI01003242">
    <property type="protein sequence ID" value="EJX00747.1"/>
    <property type="molecule type" value="Genomic_DNA"/>
</dbReference>
<feature type="non-terminal residue" evidence="1">
    <location>
        <position position="46"/>
    </location>
</feature>
<protein>
    <submittedName>
        <fullName evidence="1">Uncharacterized protein</fullName>
    </submittedName>
</protein>